<dbReference type="PRINTS" id="PR00080">
    <property type="entry name" value="SDRFAMILY"/>
</dbReference>
<evidence type="ECO:0000256" key="3">
    <source>
        <dbReference type="ARBA" id="ARBA00023002"/>
    </source>
</evidence>
<reference evidence="5" key="1">
    <citation type="submission" date="2017-03" db="EMBL/GenBank/DDBJ databases">
        <title>Genomes of endolithic fungi from Antarctica.</title>
        <authorList>
            <person name="Coleine C."/>
            <person name="Masonjones S."/>
            <person name="Stajich J.E."/>
        </authorList>
    </citation>
    <scope>NUCLEOTIDE SEQUENCE [LARGE SCALE GENOMIC DNA]</scope>
    <source>
        <strain evidence="5">CCFEE 5527</strain>
    </source>
</reference>
<gene>
    <name evidence="4" type="ORF">B0A48_17801</name>
</gene>
<dbReference type="STRING" id="1507870.A0A1V8SAZ9"/>
<dbReference type="CDD" id="cd05233">
    <property type="entry name" value="SDR_c"/>
    <property type="match status" value="1"/>
</dbReference>
<dbReference type="FunFam" id="3.40.50.720:FF:000084">
    <property type="entry name" value="Short-chain dehydrogenase reductase"/>
    <property type="match status" value="1"/>
</dbReference>
<dbReference type="PANTHER" id="PTHR24321:SF8">
    <property type="entry name" value="ESTRADIOL 17-BETA-DEHYDROGENASE 8-RELATED"/>
    <property type="match status" value="1"/>
</dbReference>
<name>A0A1V8SAZ9_9PEZI</name>
<comment type="caution">
    <text evidence="4">The sequence shown here is derived from an EMBL/GenBank/DDBJ whole genome shotgun (WGS) entry which is preliminary data.</text>
</comment>
<evidence type="ECO:0000313" key="5">
    <source>
        <dbReference type="Proteomes" id="UP000192596"/>
    </source>
</evidence>
<dbReference type="InterPro" id="IPR036291">
    <property type="entry name" value="NAD(P)-bd_dom_sf"/>
</dbReference>
<protein>
    <recommendedName>
        <fullName evidence="6">3-oxoacyl-[acyl-carrier-protein] reductase FabG</fullName>
    </recommendedName>
</protein>
<dbReference type="Pfam" id="PF13561">
    <property type="entry name" value="adh_short_C2"/>
    <property type="match status" value="1"/>
</dbReference>
<dbReference type="InParanoid" id="A0A1V8SAZ9"/>
<dbReference type="Proteomes" id="UP000192596">
    <property type="component" value="Unassembled WGS sequence"/>
</dbReference>
<dbReference type="InterPro" id="IPR020904">
    <property type="entry name" value="Sc_DH/Rdtase_CS"/>
</dbReference>
<keyword evidence="2" id="KW-0521">NADP</keyword>
<dbReference type="SUPFAM" id="SSF51735">
    <property type="entry name" value="NAD(P)-binding Rossmann-fold domains"/>
    <property type="match status" value="1"/>
</dbReference>
<evidence type="ECO:0000313" key="4">
    <source>
        <dbReference type="EMBL" id="OQN96239.1"/>
    </source>
</evidence>
<sequence length="249" mass="26047">MSSTPRKFEGKTCLITGAASGIGKATVLKMESLGATILACDVQPNPWEASASRIDLAQLEWFHCDVSSTEACTALVEQAVHGSKGIDFVFNCAGVNPTDTPLATTTDEYYNKLMNVNLRGTFATSRAAIPHLNPGASIVNVASILGTKGAAENAIYCATKWGVVGFTKALALELGRKGFRVNAVAPGYIDTPTNASVVAGPEAIERSKAKVAMGRLGTAEEIADVVAFLFSDEARYMNGSVVEINGGVP</sequence>
<dbReference type="EMBL" id="NAJO01000069">
    <property type="protein sequence ID" value="OQN96239.1"/>
    <property type="molecule type" value="Genomic_DNA"/>
</dbReference>
<dbReference type="PANTHER" id="PTHR24321">
    <property type="entry name" value="DEHYDROGENASES, SHORT CHAIN"/>
    <property type="match status" value="1"/>
</dbReference>
<dbReference type="GO" id="GO:0016491">
    <property type="term" value="F:oxidoreductase activity"/>
    <property type="evidence" value="ECO:0007669"/>
    <property type="project" value="UniProtKB-KW"/>
</dbReference>
<dbReference type="InterPro" id="IPR002347">
    <property type="entry name" value="SDR_fam"/>
</dbReference>
<dbReference type="AlphaFoldDB" id="A0A1V8SAZ9"/>
<dbReference type="PROSITE" id="PS00061">
    <property type="entry name" value="ADH_SHORT"/>
    <property type="match status" value="1"/>
</dbReference>
<evidence type="ECO:0008006" key="6">
    <source>
        <dbReference type="Google" id="ProtNLM"/>
    </source>
</evidence>
<evidence type="ECO:0000256" key="2">
    <source>
        <dbReference type="ARBA" id="ARBA00022857"/>
    </source>
</evidence>
<organism evidence="4 5">
    <name type="scientific">Cryoendolithus antarcticus</name>
    <dbReference type="NCBI Taxonomy" id="1507870"/>
    <lineage>
        <taxon>Eukaryota</taxon>
        <taxon>Fungi</taxon>
        <taxon>Dikarya</taxon>
        <taxon>Ascomycota</taxon>
        <taxon>Pezizomycotina</taxon>
        <taxon>Dothideomycetes</taxon>
        <taxon>Dothideomycetidae</taxon>
        <taxon>Cladosporiales</taxon>
        <taxon>Cladosporiaceae</taxon>
        <taxon>Cryoendolithus</taxon>
    </lineage>
</organism>
<proteinExistence type="inferred from homology"/>
<accession>A0A1V8SAZ9</accession>
<comment type="similarity">
    <text evidence="1">Belongs to the short-chain dehydrogenases/reductases (SDR) family.</text>
</comment>
<dbReference type="OrthoDB" id="1669814at2759"/>
<dbReference type="Gene3D" id="3.40.50.720">
    <property type="entry name" value="NAD(P)-binding Rossmann-like Domain"/>
    <property type="match status" value="1"/>
</dbReference>
<keyword evidence="3" id="KW-0560">Oxidoreductase</keyword>
<evidence type="ECO:0000256" key="1">
    <source>
        <dbReference type="ARBA" id="ARBA00006484"/>
    </source>
</evidence>
<keyword evidence="5" id="KW-1185">Reference proteome</keyword>
<dbReference type="PRINTS" id="PR00081">
    <property type="entry name" value="GDHRDH"/>
</dbReference>